<organism evidence="1 2">
    <name type="scientific">Lecanicillium saksenae</name>
    <dbReference type="NCBI Taxonomy" id="468837"/>
    <lineage>
        <taxon>Eukaryota</taxon>
        <taxon>Fungi</taxon>
        <taxon>Dikarya</taxon>
        <taxon>Ascomycota</taxon>
        <taxon>Pezizomycotina</taxon>
        <taxon>Sordariomycetes</taxon>
        <taxon>Hypocreomycetidae</taxon>
        <taxon>Hypocreales</taxon>
        <taxon>Cordycipitaceae</taxon>
        <taxon>Lecanicillium</taxon>
    </lineage>
</organism>
<proteinExistence type="predicted"/>
<sequence>MFSPSVARVAAAEVKDWSFVDSWLAVQFPGRHPPPFERNADTLRALLALIAFNDCASEDARLLSRIDRDAIRDLPQHTESGGSPASATLTVMRDSLLDIVEHELPKEGKVALNSMASMAISAKMAFPEPEQLGAAIFDTQSAVFEAERMISRAETLERHVHSEIAHTNAVLNTMQDDAYQMPDGLGKRNLELQRTVKAMSAQAPEFERRIASLKASVASSEFTVHDILREEQDYLALVENRKELEKHISVFRGLPSDPDLARDELNAYRQELQGITSRRDAAFQGLVERETPVKRR</sequence>
<accession>A0ACC1RBU0</accession>
<dbReference type="Proteomes" id="UP001148737">
    <property type="component" value="Unassembled WGS sequence"/>
</dbReference>
<protein>
    <submittedName>
        <fullName evidence="1">Uncharacterized protein</fullName>
    </submittedName>
</protein>
<comment type="caution">
    <text evidence="1">The sequence shown here is derived from an EMBL/GenBank/DDBJ whole genome shotgun (WGS) entry which is preliminary data.</text>
</comment>
<reference evidence="1" key="1">
    <citation type="submission" date="2022-07" db="EMBL/GenBank/DDBJ databases">
        <title>Genome Sequence of Lecanicillium saksenae.</title>
        <authorList>
            <person name="Buettner E."/>
        </authorList>
    </citation>
    <scope>NUCLEOTIDE SEQUENCE</scope>
    <source>
        <strain evidence="1">VT-O1</strain>
    </source>
</reference>
<name>A0ACC1RBU0_9HYPO</name>
<keyword evidence="2" id="KW-1185">Reference proteome</keyword>
<evidence type="ECO:0000313" key="1">
    <source>
        <dbReference type="EMBL" id="KAJ3499766.1"/>
    </source>
</evidence>
<gene>
    <name evidence="1" type="ORF">NLG97_g54</name>
</gene>
<dbReference type="EMBL" id="JANAKD010000002">
    <property type="protein sequence ID" value="KAJ3499766.1"/>
    <property type="molecule type" value="Genomic_DNA"/>
</dbReference>
<evidence type="ECO:0000313" key="2">
    <source>
        <dbReference type="Proteomes" id="UP001148737"/>
    </source>
</evidence>